<keyword evidence="2" id="KW-1185">Reference proteome</keyword>
<name>A0A1H3XVL4_9BACI</name>
<dbReference type="RefSeq" id="WP_176791308.1">
    <property type="nucleotide sequence ID" value="NZ_FNQR01000002.1"/>
</dbReference>
<gene>
    <name evidence="1" type="ORF">SAMN05421743_102250</name>
</gene>
<organism evidence="1 2">
    <name type="scientific">Thalassobacillus cyri</name>
    <dbReference type="NCBI Taxonomy" id="571932"/>
    <lineage>
        <taxon>Bacteria</taxon>
        <taxon>Bacillati</taxon>
        <taxon>Bacillota</taxon>
        <taxon>Bacilli</taxon>
        <taxon>Bacillales</taxon>
        <taxon>Bacillaceae</taxon>
        <taxon>Thalassobacillus</taxon>
    </lineage>
</organism>
<accession>A0A1H3XVL4</accession>
<dbReference type="AlphaFoldDB" id="A0A1H3XVL4"/>
<dbReference type="Proteomes" id="UP000198584">
    <property type="component" value="Unassembled WGS sequence"/>
</dbReference>
<dbReference type="STRING" id="571932.SAMN05421743_102250"/>
<dbReference type="EMBL" id="FNQR01000002">
    <property type="protein sequence ID" value="SEA02664.1"/>
    <property type="molecule type" value="Genomic_DNA"/>
</dbReference>
<evidence type="ECO:0000313" key="1">
    <source>
        <dbReference type="EMBL" id="SEA02664.1"/>
    </source>
</evidence>
<evidence type="ECO:0000313" key="2">
    <source>
        <dbReference type="Proteomes" id="UP000198584"/>
    </source>
</evidence>
<reference evidence="2" key="1">
    <citation type="submission" date="2016-10" db="EMBL/GenBank/DDBJ databases">
        <authorList>
            <person name="Varghese N."/>
            <person name="Submissions S."/>
        </authorList>
    </citation>
    <scope>NUCLEOTIDE SEQUENCE [LARGE SCALE GENOMIC DNA]</scope>
    <source>
        <strain evidence="2">CCM7597</strain>
    </source>
</reference>
<sequence length="53" mass="6026">MVTSLSILSLTVFGFFSVLAAFDSLATRFRKRKRITPQPEPIQQQPVLEFGQQ</sequence>
<protein>
    <submittedName>
        <fullName evidence="1">Uncharacterized protein</fullName>
    </submittedName>
</protein>
<proteinExistence type="predicted"/>